<dbReference type="InterPro" id="IPR013087">
    <property type="entry name" value="Znf_C2H2_type"/>
</dbReference>
<feature type="compositionally biased region" description="Polar residues" evidence="1">
    <location>
        <begin position="1009"/>
        <end position="1026"/>
    </location>
</feature>
<accession>A0A8T9BIN1</accession>
<feature type="compositionally biased region" description="Low complexity" evidence="1">
    <location>
        <begin position="741"/>
        <end position="755"/>
    </location>
</feature>
<keyword evidence="4" id="KW-1185">Reference proteome</keyword>
<organism evidence="3 4">
    <name type="scientific">Lachnellula arida</name>
    <dbReference type="NCBI Taxonomy" id="1316785"/>
    <lineage>
        <taxon>Eukaryota</taxon>
        <taxon>Fungi</taxon>
        <taxon>Dikarya</taxon>
        <taxon>Ascomycota</taxon>
        <taxon>Pezizomycotina</taxon>
        <taxon>Leotiomycetes</taxon>
        <taxon>Helotiales</taxon>
        <taxon>Lachnaceae</taxon>
        <taxon>Lachnellula</taxon>
    </lineage>
</organism>
<feature type="region of interest" description="Disordered" evidence="1">
    <location>
        <begin position="497"/>
        <end position="522"/>
    </location>
</feature>
<dbReference type="InterPro" id="IPR054464">
    <property type="entry name" value="ULD_fung"/>
</dbReference>
<dbReference type="InterPro" id="IPR059095">
    <property type="entry name" value="Znf_C2H2_17_2nd"/>
</dbReference>
<dbReference type="Pfam" id="PF26176">
    <property type="entry name" value="zf_C2H2_17_2"/>
    <property type="match status" value="1"/>
</dbReference>
<protein>
    <recommendedName>
        <fullName evidence="2">C2H2-type domain-containing protein</fullName>
    </recommendedName>
</protein>
<feature type="region of interest" description="Disordered" evidence="1">
    <location>
        <begin position="1009"/>
        <end position="1109"/>
    </location>
</feature>
<feature type="compositionally biased region" description="Basic and acidic residues" evidence="1">
    <location>
        <begin position="1066"/>
        <end position="1075"/>
    </location>
</feature>
<feature type="compositionally biased region" description="Basic and acidic residues" evidence="1">
    <location>
        <begin position="1034"/>
        <end position="1055"/>
    </location>
</feature>
<dbReference type="Proteomes" id="UP000469559">
    <property type="component" value="Unassembled WGS sequence"/>
</dbReference>
<comment type="caution">
    <text evidence="3">The sequence shown here is derived from an EMBL/GenBank/DDBJ whole genome shotgun (WGS) entry which is preliminary data.</text>
</comment>
<feature type="compositionally biased region" description="Basic and acidic residues" evidence="1">
    <location>
        <begin position="1088"/>
        <end position="1104"/>
    </location>
</feature>
<feature type="region of interest" description="Disordered" evidence="1">
    <location>
        <begin position="1"/>
        <end position="21"/>
    </location>
</feature>
<dbReference type="AlphaFoldDB" id="A0A8T9BIN1"/>
<dbReference type="EMBL" id="QGMF01000198">
    <property type="protein sequence ID" value="TVY18082.1"/>
    <property type="molecule type" value="Genomic_DNA"/>
</dbReference>
<name>A0A8T9BIN1_9HELO</name>
<feature type="region of interest" description="Disordered" evidence="1">
    <location>
        <begin position="732"/>
        <end position="765"/>
    </location>
</feature>
<dbReference type="PANTHER" id="PTHR35391">
    <property type="entry name" value="C2H2-TYPE DOMAIN-CONTAINING PROTEIN-RELATED"/>
    <property type="match status" value="1"/>
</dbReference>
<feature type="compositionally biased region" description="Polar residues" evidence="1">
    <location>
        <begin position="962"/>
        <end position="973"/>
    </location>
</feature>
<feature type="region of interest" description="Disordered" evidence="1">
    <location>
        <begin position="937"/>
        <end position="976"/>
    </location>
</feature>
<feature type="region of interest" description="Disordered" evidence="1">
    <location>
        <begin position="780"/>
        <end position="799"/>
    </location>
</feature>
<gene>
    <name evidence="3" type="ORF">LARI1_G003502</name>
</gene>
<dbReference type="OrthoDB" id="6133115at2759"/>
<feature type="compositionally biased region" description="Basic and acidic residues" evidence="1">
    <location>
        <begin position="1161"/>
        <end position="1180"/>
    </location>
</feature>
<feature type="domain" description="C2H2-type" evidence="2">
    <location>
        <begin position="703"/>
        <end position="733"/>
    </location>
</feature>
<dbReference type="SMART" id="SM00355">
    <property type="entry name" value="ZnF_C2H2"/>
    <property type="match status" value="3"/>
</dbReference>
<evidence type="ECO:0000313" key="3">
    <source>
        <dbReference type="EMBL" id="TVY18082.1"/>
    </source>
</evidence>
<evidence type="ECO:0000313" key="4">
    <source>
        <dbReference type="Proteomes" id="UP000469559"/>
    </source>
</evidence>
<dbReference type="InterPro" id="IPR058348">
    <property type="entry name" value="DUF8035"/>
</dbReference>
<evidence type="ECO:0000256" key="1">
    <source>
        <dbReference type="SAM" id="MobiDB-lite"/>
    </source>
</evidence>
<feature type="domain" description="C2H2-type" evidence="2">
    <location>
        <begin position="356"/>
        <end position="382"/>
    </location>
</feature>
<proteinExistence type="predicted"/>
<reference evidence="3 4" key="1">
    <citation type="submission" date="2018-05" db="EMBL/GenBank/DDBJ databases">
        <title>Whole genome sequencing for identification of molecular markers to develop diagnostic detection tools for the regulated plant pathogen Lachnellula willkommii.</title>
        <authorList>
            <person name="Giroux E."/>
            <person name="Bilodeau G."/>
        </authorList>
    </citation>
    <scope>NUCLEOTIDE SEQUENCE [LARGE SCALE GENOMIC DNA]</scope>
    <source>
        <strain evidence="3 4">CBS 203.66</strain>
    </source>
</reference>
<sequence length="1273" mass="142909">MSGQSPLASVPNPSSPNSISSLSQDCLKRFEGICDELQKLDQETARQNGYDRNLVLLALQDARARFKAWGTSIAGFRKPHLPTSLDFRLKEAPEIRTRLLQVLEYLQEYLNDVGDKANQMWEDGLVSDSDSEDEPEMQVGGVVSNTDQDTSEIQELCTAIGNSNGSLMKLSMLIRESSNRDDYLKAASRYSTWDPNSYIGHVREKYGSAKGSSEWLVERLGKAIVRRRQFLKYREEHHGKLTGDWGEILDEVAEEKGPEKPKPARTVASTKATTFIVDGNIKKDGSDAGGSFGSQTSYEATEYEGDGAPTKLTVPPPPKWAFPDVPFQYGEPFQCPFCYMEQEVKNKAAWKDLKPYVCTFAECAMRMFRSRNEWFAHELQYHRREWVCQHCQHPAFTSAAAYSCHLEATHPTIVANSQLEALLLQSEEPVDKISSNACHLCDEWEANLNNSKQDAKRLLLNGGKVVEPYGTPKQFRRHLGRHMEQLALFALPTQEGDNLEDDSLDEADDDDSEHSILPENLGSSDRAASDIVQVQDIEPPPQAAIPPEARDKSNWTEIAKDLVSREAIKEMGYDFEETKAFFYVTDYLKYEDVRELVKVTGKIRATLDPSAHTLAEFQLSESVEPIGLMAHDDELVSKTDFESNDNITLSEEDEAHGNARSNAASHEGTVSEGEKCSPAVDKVSGARHEFQDPAILRYGYKTYLCSHEGCERGLPDNGFSRRWNLRDHMKRVHNDPGQAKSNSHGTSSSSGTFSNPARPPLPQPAVINNRIYNDIDDDEHERGYLQPAPKPSHESEEDYYNRKVDERAWIGEAYNGAIKDWAIVDMPPGTKRVQMDGVGGGSEVVTWHNRSHSRVSSGHSSRDSMDRRLREEYETERARDEAGKARREYEAELPHTRREDEFKKSKTKKDLEVGKQREDEAVVADLTKREYLLDEDLSTIEPASSGSRPADIAGASEEPSKKTSSLFSGSPNPDENLAKITDLAERRRIKNRSAPRHYRWHLRSRIETLGSSSDPSTHTRTVFQPSDSDEGLELTDRESEEEKRAEEQNFDKIKISPEAAVAEGMNVRDDADAETKVSTGEPSPGTRVAEDRNDMEMRGGQDKKKAPKWVKSSIACSRCRLRKAKCVNKGVNTAGSMPTPKQSDASAGITPEEAAVTKFKQPKEQNDEAPEKAPKTDTEKKKPIRFKDAVGRKFSFPFDLCSTWPSMEEFIRQAFLHVEIIGPQVQAGRYDLLGPDGEIISPVNWEAYIEPDMAVTMHMWPMPEPSNLPSVEL</sequence>
<feature type="region of interest" description="Disordered" evidence="1">
    <location>
        <begin position="850"/>
        <end position="913"/>
    </location>
</feature>
<dbReference type="Pfam" id="PF26082">
    <property type="entry name" value="zf-C2H2_AcuF"/>
    <property type="match status" value="1"/>
</dbReference>
<evidence type="ECO:0000259" key="2">
    <source>
        <dbReference type="SMART" id="SM00355"/>
    </source>
</evidence>
<dbReference type="Gene3D" id="3.30.160.60">
    <property type="entry name" value="Classic Zinc Finger"/>
    <property type="match status" value="1"/>
</dbReference>
<feature type="compositionally biased region" description="Basic and acidic residues" evidence="1">
    <location>
        <begin position="860"/>
        <end position="913"/>
    </location>
</feature>
<dbReference type="Pfam" id="PF26118">
    <property type="entry name" value="DUF8035"/>
    <property type="match status" value="1"/>
</dbReference>
<dbReference type="InterPro" id="IPR058925">
    <property type="entry name" value="zf-C2H2_AcuF"/>
</dbReference>
<feature type="region of interest" description="Disordered" evidence="1">
    <location>
        <begin position="1156"/>
        <end position="1180"/>
    </location>
</feature>
<dbReference type="Pfam" id="PF22893">
    <property type="entry name" value="ULD_2"/>
    <property type="match status" value="1"/>
</dbReference>
<dbReference type="PANTHER" id="PTHR35391:SF7">
    <property type="entry name" value="C2H2-TYPE DOMAIN-CONTAINING PROTEIN"/>
    <property type="match status" value="1"/>
</dbReference>
<feature type="compositionally biased region" description="Acidic residues" evidence="1">
    <location>
        <begin position="497"/>
        <end position="512"/>
    </location>
</feature>
<feature type="domain" description="C2H2-type" evidence="2">
    <location>
        <begin position="386"/>
        <end position="410"/>
    </location>
</feature>
<feature type="region of interest" description="Disordered" evidence="1">
    <location>
        <begin position="650"/>
        <end position="678"/>
    </location>
</feature>